<comment type="caution">
    <text evidence="2">The sequence shown here is derived from an EMBL/GenBank/DDBJ whole genome shotgun (WGS) entry which is preliminary data.</text>
</comment>
<dbReference type="Proteomes" id="UP001162972">
    <property type="component" value="Chromosome 15Z"/>
</dbReference>
<dbReference type="AlphaFoldDB" id="A0AAD6JU32"/>
<name>A0AAD6JU32_9ROSI</name>
<accession>A0AAD6JU32</accession>
<evidence type="ECO:0000313" key="2">
    <source>
        <dbReference type="EMBL" id="KAJ6410512.1"/>
    </source>
</evidence>
<feature type="compositionally biased region" description="Basic and acidic residues" evidence="1">
    <location>
        <begin position="77"/>
        <end position="89"/>
    </location>
</feature>
<evidence type="ECO:0000313" key="3">
    <source>
        <dbReference type="Proteomes" id="UP001162972"/>
    </source>
</evidence>
<reference evidence="2 3" key="1">
    <citation type="journal article" date="2023" name="Int. J. Mol. Sci.">
        <title>De Novo Assembly and Annotation of 11 Diverse Shrub Willow (Salix) Genomes Reveals Novel Gene Organization in Sex-Linked Regions.</title>
        <authorList>
            <person name="Hyden B."/>
            <person name="Feng K."/>
            <person name="Yates T.B."/>
            <person name="Jawdy S."/>
            <person name="Cereghino C."/>
            <person name="Smart L.B."/>
            <person name="Muchero W."/>
        </authorList>
    </citation>
    <scope>NUCLEOTIDE SEQUENCE [LARGE SCALE GENOMIC DNA]</scope>
    <source>
        <tissue evidence="2">Shoot tip</tissue>
    </source>
</reference>
<feature type="region of interest" description="Disordered" evidence="1">
    <location>
        <begin position="52"/>
        <end position="89"/>
    </location>
</feature>
<keyword evidence="3" id="KW-1185">Reference proteome</keyword>
<organism evidence="2 3">
    <name type="scientific">Salix udensis</name>
    <dbReference type="NCBI Taxonomy" id="889485"/>
    <lineage>
        <taxon>Eukaryota</taxon>
        <taxon>Viridiplantae</taxon>
        <taxon>Streptophyta</taxon>
        <taxon>Embryophyta</taxon>
        <taxon>Tracheophyta</taxon>
        <taxon>Spermatophyta</taxon>
        <taxon>Magnoliopsida</taxon>
        <taxon>eudicotyledons</taxon>
        <taxon>Gunneridae</taxon>
        <taxon>Pentapetalae</taxon>
        <taxon>rosids</taxon>
        <taxon>fabids</taxon>
        <taxon>Malpighiales</taxon>
        <taxon>Salicaceae</taxon>
        <taxon>Saliceae</taxon>
        <taxon>Salix</taxon>
    </lineage>
</organism>
<protein>
    <submittedName>
        <fullName evidence="2">Uncharacterized protein</fullName>
    </submittedName>
</protein>
<sequence length="89" mass="9297">MTMTNIHLLSVNIISPFIYLPPSLKPGTVGVLSHHLLLSAAWRRRRRSGSVGDMAAASAATDDGQGGSFEVGGDFSGKWRERGGDGGSG</sequence>
<proteinExistence type="predicted"/>
<evidence type="ECO:0000256" key="1">
    <source>
        <dbReference type="SAM" id="MobiDB-lite"/>
    </source>
</evidence>
<dbReference type="EMBL" id="JAPFFJ010000014">
    <property type="protein sequence ID" value="KAJ6410512.1"/>
    <property type="molecule type" value="Genomic_DNA"/>
</dbReference>
<gene>
    <name evidence="2" type="ORF">OIU84_007289</name>
</gene>